<keyword evidence="1" id="KW-0378">Hydrolase</keyword>
<dbReference type="Proteomes" id="UP001293718">
    <property type="component" value="Unassembled WGS sequence"/>
</dbReference>
<comment type="caution">
    <text evidence="4">The sequence shown here is derived from an EMBL/GenBank/DDBJ whole genome shotgun (WGS) entry which is preliminary data.</text>
</comment>
<dbReference type="Pfam" id="PF21447">
    <property type="entry name" value="Ppx-GppA_III"/>
    <property type="match status" value="1"/>
</dbReference>
<evidence type="ECO:0000313" key="4">
    <source>
        <dbReference type="EMBL" id="MDZ5457445.1"/>
    </source>
</evidence>
<organism evidence="4 5">
    <name type="scientific">Azohydromonas lata</name>
    <dbReference type="NCBI Taxonomy" id="45677"/>
    <lineage>
        <taxon>Bacteria</taxon>
        <taxon>Pseudomonadati</taxon>
        <taxon>Pseudomonadota</taxon>
        <taxon>Betaproteobacteria</taxon>
        <taxon>Burkholderiales</taxon>
        <taxon>Sphaerotilaceae</taxon>
        <taxon>Azohydromonas</taxon>
    </lineage>
</organism>
<evidence type="ECO:0000313" key="5">
    <source>
        <dbReference type="Proteomes" id="UP001293718"/>
    </source>
</evidence>
<dbReference type="Gene3D" id="1.10.3210.10">
    <property type="entry name" value="Hypothetical protein af1432"/>
    <property type="match status" value="1"/>
</dbReference>
<dbReference type="CDD" id="cd24053">
    <property type="entry name" value="ASKHA_NBD_EcPPX-GppA-like"/>
    <property type="match status" value="1"/>
</dbReference>
<reference evidence="4 5" key="1">
    <citation type="submission" date="2023-11" db="EMBL/GenBank/DDBJ databases">
        <title>Draft genome of Azohydromonas lata strain H1 (DSM1123), a polyhydroxyalkanoate producer.</title>
        <authorList>
            <person name="Traversa D."/>
            <person name="D'Addabbo P."/>
            <person name="Pazzani C."/>
            <person name="Manzari C."/>
            <person name="Chiara M."/>
            <person name="Scrascia M."/>
        </authorList>
    </citation>
    <scope>NUCLEOTIDE SEQUENCE [LARGE SCALE GENOMIC DNA]</scope>
    <source>
        <strain evidence="4 5">H1</strain>
    </source>
</reference>
<dbReference type="InterPro" id="IPR043129">
    <property type="entry name" value="ATPase_NBD"/>
</dbReference>
<dbReference type="Gene3D" id="3.30.420.150">
    <property type="entry name" value="Exopolyphosphatase. Domain 2"/>
    <property type="match status" value="1"/>
</dbReference>
<evidence type="ECO:0000259" key="3">
    <source>
        <dbReference type="Pfam" id="PF21447"/>
    </source>
</evidence>
<dbReference type="RefSeq" id="WP_322465755.1">
    <property type="nucleotide sequence ID" value="NZ_JAXOJX010000018.1"/>
</dbReference>
<dbReference type="InterPro" id="IPR048950">
    <property type="entry name" value="Ppx_GppA_C"/>
</dbReference>
<dbReference type="InterPro" id="IPR030673">
    <property type="entry name" value="PyroPPase_GppA_Ppx"/>
</dbReference>
<dbReference type="Gene3D" id="3.30.420.40">
    <property type="match status" value="1"/>
</dbReference>
<feature type="domain" description="Ppx/GppA phosphatase N-terminal" evidence="2">
    <location>
        <begin position="28"/>
        <end position="303"/>
    </location>
</feature>
<evidence type="ECO:0000259" key="2">
    <source>
        <dbReference type="Pfam" id="PF02541"/>
    </source>
</evidence>
<dbReference type="SUPFAM" id="SSF109604">
    <property type="entry name" value="HD-domain/PDEase-like"/>
    <property type="match status" value="1"/>
</dbReference>
<name>A0ABU5IFZ5_9BURK</name>
<keyword evidence="5" id="KW-1185">Reference proteome</keyword>
<evidence type="ECO:0000256" key="1">
    <source>
        <dbReference type="ARBA" id="ARBA00022801"/>
    </source>
</evidence>
<dbReference type="PANTHER" id="PTHR30005">
    <property type="entry name" value="EXOPOLYPHOSPHATASE"/>
    <property type="match status" value="1"/>
</dbReference>
<dbReference type="PIRSF" id="PIRSF001267">
    <property type="entry name" value="Pyrophosphatase_GppA_Ppx"/>
    <property type="match status" value="1"/>
</dbReference>
<dbReference type="InterPro" id="IPR003695">
    <property type="entry name" value="Ppx_GppA_N"/>
</dbReference>
<dbReference type="InterPro" id="IPR050273">
    <property type="entry name" value="GppA/Ppx_hydrolase"/>
</dbReference>
<dbReference type="PANTHER" id="PTHR30005:SF14">
    <property type="entry name" value="EXOPOLYPHOSPHATASE"/>
    <property type="match status" value="1"/>
</dbReference>
<accession>A0ABU5IFZ5</accession>
<proteinExistence type="predicted"/>
<dbReference type="EMBL" id="JAXOJX010000018">
    <property type="protein sequence ID" value="MDZ5457445.1"/>
    <property type="molecule type" value="Genomic_DNA"/>
</dbReference>
<protein>
    <submittedName>
        <fullName evidence="4">Ppx/GppA phosphatase family protein</fullName>
    </submittedName>
</protein>
<dbReference type="Pfam" id="PF02541">
    <property type="entry name" value="Ppx-GppA"/>
    <property type="match status" value="1"/>
</dbReference>
<sequence length="498" mass="54433">MNQATSLPLAAIDMGSNSFRLEIGQLKGGRYQRLDSLKEVVRLGGGLDAHGMLQEEAAERGLQTLRHFRDRLAGFELGGLRAVATQTLREARNRDAFLLRACDVLGAPVEVISGREEARLIFVGVAQLQPSALPRLVIDIGGRSTELVLGCGRTPGEAESFQVGSVSLSQRYFAEGLLTKAAFEAARVAAQAEFEEAETSFEPHMWQEALGSSGTAGAVSLMLVNHGITDGRITPSALNWCIERCVDAGHIDRLQLRGLRDDRRPVIAGGLSILAALMSEFGIKDIAPAKGALRQGVIVDLHERQQSASGEAPDLRDASVAGLQRQFHCDLAQARRVHDVAMALHRDIAADASADERRELAWACALHEVGRCVSHHDFHRHSAYLIGHVDAAGFSQSQQRRIAELVLAQRGGLKKVEASLARRSFARQALCLRLAAIRCHARRDSEAPRLRMDPVNATRHNLRWEPGDVPADPRTLHLLREEIAQWGQQGHFTLTLKA</sequence>
<feature type="domain" description="Ppx/GppA phosphatase C-terminal" evidence="3">
    <location>
        <begin position="316"/>
        <end position="450"/>
    </location>
</feature>
<gene>
    <name evidence="4" type="ORF">SM757_12770</name>
</gene>
<dbReference type="SUPFAM" id="SSF53067">
    <property type="entry name" value="Actin-like ATPase domain"/>
    <property type="match status" value="2"/>
</dbReference>